<sequence>MGALVLAGVAVPALSQQKQQNAPESLLPPGFDQPASARPQPPAPRPAPSPAPSAAPSLAMPDSAVPASADGEKDAFDLGETNAVAAAELSAIDLSQYDLPKAARHGLNRVGTFAWGNAPFPTNAFGDVPGRQLVTLMHRLDAPVASRWVSIALRRALMSPITTPYGVNGADFAAERAWLLLRMGESVAARAVVSFVDADDYTNALDQATMQIALASSDPAAVCPIVDRAAARLQDRGWALAQAICAALGGKPSEAEQRLEAARRNTLQNNIDNLLAAKLVGMGADSRRAVTIDWIGVAKLTPWRFGLATAAGVDVPDNLFATVGPEVRYWQALSPAVAPAVRVPAAELAAAAGVFSNAGLVDLYSEIDQSSDVPDALQATARDLRTAYTGASPAERVQAMRKLWDAAETPRTRYARLVLTAKAAAWVPASKDMADADRLIASMLSAGYDAAALQWRAVVAPGSEGWALLSLAGGAGPIGYGDFERYVGAASPRKAAMLMAGLAGLGRLAPADARRAAEATQVRIGGVNRWTEAIDRAGFRNQPGMVALLAATGMQSPRWDQVTPEALFHIVSAMRAAGMTNYARLIAVEAVTRAA</sequence>
<evidence type="ECO:0000313" key="3">
    <source>
        <dbReference type="Proteomes" id="UP000245890"/>
    </source>
</evidence>
<evidence type="ECO:0000313" key="2">
    <source>
        <dbReference type="EMBL" id="PVX31437.1"/>
    </source>
</evidence>
<evidence type="ECO:0008006" key="4">
    <source>
        <dbReference type="Google" id="ProtNLM"/>
    </source>
</evidence>
<keyword evidence="3" id="KW-1185">Reference proteome</keyword>
<dbReference type="OrthoDB" id="7388088at2"/>
<dbReference type="Proteomes" id="UP000245890">
    <property type="component" value="Unassembled WGS sequence"/>
</dbReference>
<gene>
    <name evidence="2" type="ORF">DD559_08970</name>
</gene>
<protein>
    <recommendedName>
        <fullName evidence="4">Antifreeze protein</fullName>
    </recommendedName>
</protein>
<proteinExistence type="predicted"/>
<feature type="region of interest" description="Disordered" evidence="1">
    <location>
        <begin position="13"/>
        <end position="73"/>
    </location>
</feature>
<name>A0A2U0SJB5_9SPHN</name>
<feature type="compositionally biased region" description="Low complexity" evidence="1">
    <location>
        <begin position="54"/>
        <end position="64"/>
    </location>
</feature>
<accession>A0A2U0SJB5</accession>
<evidence type="ECO:0000256" key="1">
    <source>
        <dbReference type="SAM" id="MobiDB-lite"/>
    </source>
</evidence>
<feature type="compositionally biased region" description="Pro residues" evidence="1">
    <location>
        <begin position="39"/>
        <end position="53"/>
    </location>
</feature>
<comment type="caution">
    <text evidence="2">The sequence shown here is derived from an EMBL/GenBank/DDBJ whole genome shotgun (WGS) entry which is preliminary data.</text>
</comment>
<dbReference type="EMBL" id="QENQ01000001">
    <property type="protein sequence ID" value="PVX31437.1"/>
    <property type="molecule type" value="Genomic_DNA"/>
</dbReference>
<organism evidence="2 3">
    <name type="scientific">Sphingomonas pokkalii</name>
    <dbReference type="NCBI Taxonomy" id="2175090"/>
    <lineage>
        <taxon>Bacteria</taxon>
        <taxon>Pseudomonadati</taxon>
        <taxon>Pseudomonadota</taxon>
        <taxon>Alphaproteobacteria</taxon>
        <taxon>Sphingomonadales</taxon>
        <taxon>Sphingomonadaceae</taxon>
        <taxon>Sphingomonas</taxon>
    </lineage>
</organism>
<reference evidence="2 3" key="1">
    <citation type="submission" date="2018-05" db="EMBL/GenBank/DDBJ databases">
        <title>Description of Sphingomonas pokkalii sp nov, isolated from the rhizosphere of saline tolerant pokkali rice and its draft genome analysis.</title>
        <authorList>
            <person name="Menon R."/>
            <person name="Kumari S."/>
            <person name="Rameshkumar N."/>
        </authorList>
    </citation>
    <scope>NUCLEOTIDE SEQUENCE [LARGE SCALE GENOMIC DNA]</scope>
    <source>
        <strain evidence="2 3">L3B27</strain>
    </source>
</reference>
<dbReference type="AlphaFoldDB" id="A0A2U0SJB5"/>